<organism evidence="1 2">
    <name type="scientific">Nostoc parmelioides FACHB-3921</name>
    <dbReference type="NCBI Taxonomy" id="2692909"/>
    <lineage>
        <taxon>Bacteria</taxon>
        <taxon>Bacillati</taxon>
        <taxon>Cyanobacteriota</taxon>
        <taxon>Cyanophyceae</taxon>
        <taxon>Nostocales</taxon>
        <taxon>Nostocaceae</taxon>
        <taxon>Nostoc</taxon>
    </lineage>
</organism>
<accession>A0ABR8BPR8</accession>
<comment type="caution">
    <text evidence="1">The sequence shown here is derived from an EMBL/GenBank/DDBJ whole genome shotgun (WGS) entry which is preliminary data.</text>
</comment>
<name>A0ABR8BPR8_9NOSO</name>
<protein>
    <submittedName>
        <fullName evidence="1">Uncharacterized protein</fullName>
    </submittedName>
</protein>
<gene>
    <name evidence="1" type="ORF">H6G14_31920</name>
</gene>
<dbReference type="Proteomes" id="UP000621307">
    <property type="component" value="Unassembled WGS sequence"/>
</dbReference>
<evidence type="ECO:0000313" key="1">
    <source>
        <dbReference type="EMBL" id="MBD2255785.1"/>
    </source>
</evidence>
<keyword evidence="2" id="KW-1185">Reference proteome</keyword>
<evidence type="ECO:0000313" key="2">
    <source>
        <dbReference type="Proteomes" id="UP000621307"/>
    </source>
</evidence>
<sequence length="58" mass="6480">MFFLAHSNQAIAPDLTCADSGFRTSLQATTNTAYELLPQSSETFIYLAMLRIIVRRLA</sequence>
<proteinExistence type="predicted"/>
<dbReference type="RefSeq" id="WP_190572949.1">
    <property type="nucleotide sequence ID" value="NZ_JACJQL010000128.1"/>
</dbReference>
<reference evidence="1 2" key="1">
    <citation type="journal article" date="2020" name="ISME J.">
        <title>Comparative genomics reveals insights into cyanobacterial evolution and habitat adaptation.</title>
        <authorList>
            <person name="Chen M.Y."/>
            <person name="Teng W.K."/>
            <person name="Zhao L."/>
            <person name="Hu C.X."/>
            <person name="Zhou Y.K."/>
            <person name="Han B.P."/>
            <person name="Song L.R."/>
            <person name="Shu W.S."/>
        </authorList>
    </citation>
    <scope>NUCLEOTIDE SEQUENCE [LARGE SCALE GENOMIC DNA]</scope>
    <source>
        <strain evidence="1 2">FACHB-3921</strain>
    </source>
</reference>
<dbReference type="EMBL" id="JACJQL010000128">
    <property type="protein sequence ID" value="MBD2255785.1"/>
    <property type="molecule type" value="Genomic_DNA"/>
</dbReference>